<keyword evidence="3" id="KW-1185">Reference proteome</keyword>
<feature type="region of interest" description="Disordered" evidence="1">
    <location>
        <begin position="58"/>
        <end position="78"/>
    </location>
</feature>
<comment type="caution">
    <text evidence="2">The sequence shown here is derived from an EMBL/GenBank/DDBJ whole genome shotgun (WGS) entry which is preliminary data.</text>
</comment>
<name>A0AAN9T643_9HEMI</name>
<organism evidence="2 3">
    <name type="scientific">Parthenolecanium corni</name>
    <dbReference type="NCBI Taxonomy" id="536013"/>
    <lineage>
        <taxon>Eukaryota</taxon>
        <taxon>Metazoa</taxon>
        <taxon>Ecdysozoa</taxon>
        <taxon>Arthropoda</taxon>
        <taxon>Hexapoda</taxon>
        <taxon>Insecta</taxon>
        <taxon>Pterygota</taxon>
        <taxon>Neoptera</taxon>
        <taxon>Paraneoptera</taxon>
        <taxon>Hemiptera</taxon>
        <taxon>Sternorrhyncha</taxon>
        <taxon>Coccoidea</taxon>
        <taxon>Coccidae</taxon>
        <taxon>Parthenolecanium</taxon>
    </lineage>
</organism>
<feature type="compositionally biased region" description="Basic and acidic residues" evidence="1">
    <location>
        <begin position="66"/>
        <end position="78"/>
    </location>
</feature>
<reference evidence="2 3" key="1">
    <citation type="submission" date="2024-03" db="EMBL/GenBank/DDBJ databases">
        <title>Adaptation during the transition from Ophiocordyceps entomopathogen to insect associate is accompanied by gene loss and intensified selection.</title>
        <authorList>
            <person name="Ward C.M."/>
            <person name="Onetto C.A."/>
            <person name="Borneman A.R."/>
        </authorList>
    </citation>
    <scope>NUCLEOTIDE SEQUENCE [LARGE SCALE GENOMIC DNA]</scope>
    <source>
        <strain evidence="2">AWRI1</strain>
        <tissue evidence="2">Single Adult Female</tissue>
    </source>
</reference>
<dbReference type="EMBL" id="JBBCAQ010000036">
    <property type="protein sequence ID" value="KAK7575518.1"/>
    <property type="molecule type" value="Genomic_DNA"/>
</dbReference>
<protein>
    <submittedName>
        <fullName evidence="2">Uncharacterized protein</fullName>
    </submittedName>
</protein>
<evidence type="ECO:0000313" key="2">
    <source>
        <dbReference type="EMBL" id="KAK7575518.1"/>
    </source>
</evidence>
<proteinExistence type="predicted"/>
<dbReference type="AlphaFoldDB" id="A0AAN9T643"/>
<evidence type="ECO:0000313" key="3">
    <source>
        <dbReference type="Proteomes" id="UP001367676"/>
    </source>
</evidence>
<accession>A0AAN9T643</accession>
<gene>
    <name evidence="2" type="ORF">V9T40_011804</name>
</gene>
<dbReference type="Proteomes" id="UP001367676">
    <property type="component" value="Unassembled WGS sequence"/>
</dbReference>
<evidence type="ECO:0000256" key="1">
    <source>
        <dbReference type="SAM" id="MobiDB-lite"/>
    </source>
</evidence>
<sequence>MEPRFSPPLWKSDGYIGTKLNALSPREISFATQCSQQALQHSAPATAVEKVETRNQKIWATPQQRYEPEDDHHRTADD</sequence>